<dbReference type="OrthoDB" id="165382at2759"/>
<feature type="compositionally biased region" description="Polar residues" evidence="6">
    <location>
        <begin position="260"/>
        <end position="290"/>
    </location>
</feature>
<evidence type="ECO:0000313" key="9">
    <source>
        <dbReference type="Proteomes" id="UP000287033"/>
    </source>
</evidence>
<proteinExistence type="inferred from homology"/>
<feature type="transmembrane region" description="Helical" evidence="7">
    <location>
        <begin position="175"/>
        <end position="196"/>
    </location>
</feature>
<keyword evidence="5 7" id="KW-0472">Membrane</keyword>
<keyword evidence="3 7" id="KW-0812">Transmembrane</keyword>
<name>A0A401RMS6_CHIPU</name>
<evidence type="ECO:0000256" key="1">
    <source>
        <dbReference type="ARBA" id="ARBA00004141"/>
    </source>
</evidence>
<comment type="caution">
    <text evidence="8">The sequence shown here is derived from an EMBL/GenBank/DDBJ whole genome shotgun (WGS) entry which is preliminary data.</text>
</comment>
<keyword evidence="4 7" id="KW-1133">Transmembrane helix</keyword>
<dbReference type="Pfam" id="PF05653">
    <property type="entry name" value="Mg_trans_NIPA"/>
    <property type="match status" value="2"/>
</dbReference>
<dbReference type="InterPro" id="IPR008521">
    <property type="entry name" value="Mg_trans_NIPA"/>
</dbReference>
<keyword evidence="9" id="KW-1185">Reference proteome</keyword>
<feature type="transmembrane region" description="Helical" evidence="7">
    <location>
        <begin position="59"/>
        <end position="80"/>
    </location>
</feature>
<evidence type="ECO:0008006" key="10">
    <source>
        <dbReference type="Google" id="ProtNLM"/>
    </source>
</evidence>
<dbReference type="STRING" id="137246.A0A401RMS6"/>
<comment type="subcellular location">
    <subcellularLocation>
        <location evidence="1">Membrane</location>
        <topology evidence="1">Multi-pass membrane protein</topology>
    </subcellularLocation>
</comment>
<evidence type="ECO:0000256" key="2">
    <source>
        <dbReference type="ARBA" id="ARBA00007230"/>
    </source>
</evidence>
<dbReference type="PANTHER" id="PTHR12570">
    <property type="match status" value="1"/>
</dbReference>
<organism evidence="8 9">
    <name type="scientific">Chiloscyllium punctatum</name>
    <name type="common">Brownbanded bambooshark</name>
    <name type="synonym">Hemiscyllium punctatum</name>
    <dbReference type="NCBI Taxonomy" id="137246"/>
    <lineage>
        <taxon>Eukaryota</taxon>
        <taxon>Metazoa</taxon>
        <taxon>Chordata</taxon>
        <taxon>Craniata</taxon>
        <taxon>Vertebrata</taxon>
        <taxon>Chondrichthyes</taxon>
        <taxon>Elasmobranchii</taxon>
        <taxon>Galeomorphii</taxon>
        <taxon>Galeoidea</taxon>
        <taxon>Orectolobiformes</taxon>
        <taxon>Hemiscylliidae</taxon>
        <taxon>Chiloscyllium</taxon>
    </lineage>
</organism>
<evidence type="ECO:0000313" key="8">
    <source>
        <dbReference type="EMBL" id="GCC19400.1"/>
    </source>
</evidence>
<dbReference type="Proteomes" id="UP000287033">
    <property type="component" value="Unassembled WGS sequence"/>
</dbReference>
<dbReference type="SUPFAM" id="SSF103481">
    <property type="entry name" value="Multidrug resistance efflux transporter EmrE"/>
    <property type="match status" value="1"/>
</dbReference>
<sequence length="298" mass="32833">MERGAGRLLSDNSYKENLIGTLLAIFGNLVISISLNVQKYSHVRLSGTKDPRSYFWTKTWWLGLVLMLLGELGVFISYAFAPLSLVTPLSAVSIVASSILGILFLRDKWKPKEFLRSVTVVAAKGVSGMIILSIQGNVQLVYPIFYVMLVCMIAAAIYQAVFLREVSELYDASQIASLSYILSTTIAVIAGATFYLEFKGADALHICMFIFGSCIAFLGVFLITQSKKKKMFEPYVVMDVIPGLRSMFDKKSPVQPELSGSFSYGTLENSGNPANNQQLPEAHQEPNSGHSVMEPKLE</sequence>
<accession>A0A401RMS6</accession>
<feature type="transmembrane region" description="Helical" evidence="7">
    <location>
        <begin position="202"/>
        <end position="223"/>
    </location>
</feature>
<reference evidence="8 9" key="1">
    <citation type="journal article" date="2018" name="Nat. Ecol. Evol.">
        <title>Shark genomes provide insights into elasmobranch evolution and the origin of vertebrates.</title>
        <authorList>
            <person name="Hara Y"/>
            <person name="Yamaguchi K"/>
            <person name="Onimaru K"/>
            <person name="Kadota M"/>
            <person name="Koyanagi M"/>
            <person name="Keeley SD"/>
            <person name="Tatsumi K"/>
            <person name="Tanaka K"/>
            <person name="Motone F"/>
            <person name="Kageyama Y"/>
            <person name="Nozu R"/>
            <person name="Adachi N"/>
            <person name="Nishimura O"/>
            <person name="Nakagawa R"/>
            <person name="Tanegashima C"/>
            <person name="Kiyatake I"/>
            <person name="Matsumoto R"/>
            <person name="Murakumo K"/>
            <person name="Nishida K"/>
            <person name="Terakita A"/>
            <person name="Kuratani S"/>
            <person name="Sato K"/>
            <person name="Hyodo S Kuraku.S."/>
        </authorList>
    </citation>
    <scope>NUCLEOTIDE SEQUENCE [LARGE SCALE GENOMIC DNA]</scope>
</reference>
<comment type="similarity">
    <text evidence="2">Belongs to the NIPA family.</text>
</comment>
<protein>
    <recommendedName>
        <fullName evidence="10">NIPA-like protein 3</fullName>
    </recommendedName>
</protein>
<evidence type="ECO:0000256" key="7">
    <source>
        <dbReference type="SAM" id="Phobius"/>
    </source>
</evidence>
<dbReference type="EMBL" id="BEZZ01001551">
    <property type="protein sequence ID" value="GCC19400.1"/>
    <property type="molecule type" value="Genomic_DNA"/>
</dbReference>
<feature type="transmembrane region" description="Helical" evidence="7">
    <location>
        <begin position="18"/>
        <end position="38"/>
    </location>
</feature>
<dbReference type="PANTHER" id="PTHR12570:SF14">
    <property type="entry name" value="NIPA-LIKE PROTEIN 3"/>
    <property type="match status" value="1"/>
</dbReference>
<feature type="region of interest" description="Disordered" evidence="6">
    <location>
        <begin position="260"/>
        <end position="298"/>
    </location>
</feature>
<gene>
    <name evidence="8" type="ORF">chiPu_0018356</name>
</gene>
<dbReference type="GO" id="GO:0016020">
    <property type="term" value="C:membrane"/>
    <property type="evidence" value="ECO:0007669"/>
    <property type="project" value="UniProtKB-SubCell"/>
</dbReference>
<evidence type="ECO:0000256" key="3">
    <source>
        <dbReference type="ARBA" id="ARBA00022692"/>
    </source>
</evidence>
<feature type="transmembrane region" description="Helical" evidence="7">
    <location>
        <begin position="86"/>
        <end position="105"/>
    </location>
</feature>
<evidence type="ECO:0000256" key="6">
    <source>
        <dbReference type="SAM" id="MobiDB-lite"/>
    </source>
</evidence>
<feature type="transmembrane region" description="Helical" evidence="7">
    <location>
        <begin position="140"/>
        <end position="163"/>
    </location>
</feature>
<dbReference type="AlphaFoldDB" id="A0A401RMS6"/>
<dbReference type="OMA" id="HICMFIF"/>
<dbReference type="GO" id="GO:0015095">
    <property type="term" value="F:magnesium ion transmembrane transporter activity"/>
    <property type="evidence" value="ECO:0007669"/>
    <property type="project" value="InterPro"/>
</dbReference>
<dbReference type="InterPro" id="IPR037185">
    <property type="entry name" value="EmrE-like"/>
</dbReference>
<evidence type="ECO:0000256" key="5">
    <source>
        <dbReference type="ARBA" id="ARBA00023136"/>
    </source>
</evidence>
<evidence type="ECO:0000256" key="4">
    <source>
        <dbReference type="ARBA" id="ARBA00022989"/>
    </source>
</evidence>
<feature type="transmembrane region" description="Helical" evidence="7">
    <location>
        <begin position="114"/>
        <end position="134"/>
    </location>
</feature>